<protein>
    <submittedName>
        <fullName evidence="2">Uncharacterized protein</fullName>
    </submittedName>
</protein>
<feature type="compositionally biased region" description="Basic and acidic residues" evidence="1">
    <location>
        <begin position="116"/>
        <end position="130"/>
    </location>
</feature>
<reference evidence="2 3" key="1">
    <citation type="journal article" date="2022" name="G3 (Bethesda)">
        <title>Whole-genome sequence and methylome profiling of the almond [Prunus dulcis (Mill.) D.A. Webb] cultivar 'Nonpareil'.</title>
        <authorList>
            <person name="D'Amico-Willman K.M."/>
            <person name="Ouma W.Z."/>
            <person name="Meulia T."/>
            <person name="Sideli G.M."/>
            <person name="Gradziel T.M."/>
            <person name="Fresnedo-Ramirez J."/>
        </authorList>
    </citation>
    <scope>NUCLEOTIDE SEQUENCE [LARGE SCALE GENOMIC DNA]</scope>
    <source>
        <strain evidence="2">Clone GOH B32 T37-40</strain>
    </source>
</reference>
<evidence type="ECO:0000256" key="1">
    <source>
        <dbReference type="SAM" id="MobiDB-lite"/>
    </source>
</evidence>
<dbReference type="EMBL" id="JAJFAZ020000007">
    <property type="protein sequence ID" value="KAI5317595.1"/>
    <property type="molecule type" value="Genomic_DNA"/>
</dbReference>
<gene>
    <name evidence="2" type="ORF">L3X38_037302</name>
</gene>
<feature type="region of interest" description="Disordered" evidence="1">
    <location>
        <begin position="1"/>
        <end position="25"/>
    </location>
</feature>
<dbReference type="Proteomes" id="UP001054821">
    <property type="component" value="Chromosome 7"/>
</dbReference>
<evidence type="ECO:0000313" key="3">
    <source>
        <dbReference type="Proteomes" id="UP001054821"/>
    </source>
</evidence>
<comment type="caution">
    <text evidence="2">The sequence shown here is derived from an EMBL/GenBank/DDBJ whole genome shotgun (WGS) entry which is preliminary data.</text>
</comment>
<feature type="compositionally biased region" description="Basic and acidic residues" evidence="1">
    <location>
        <begin position="13"/>
        <end position="24"/>
    </location>
</feature>
<name>A0AAD4V2U8_PRUDU</name>
<keyword evidence="3" id="KW-1185">Reference proteome</keyword>
<dbReference type="AlphaFoldDB" id="A0AAD4V2U8"/>
<sequence>MTTCYQVDDEDVSEGRSETHEEQKVLTQVEDSPSHINIEEAVELPEAIRIALWCGVKKIQSDVKPFTEAESYFTDAKFYIDKDVASEVIPIEVHSTGQAIPRKDEQSKCLSAEENGDNKKEGQSLFGEEVKPRKLAESDMKFLKESATMPLPKLSNSDVSKSSVPGSVIPLQDATILEYLPVKRTKEGFDPNAYKLMSKAGYDFDLSSSLGELNPDVTGERTHGLSKTQKKLKEQGYTIYSARAGLGFTPVAPVKISARRKEKKAEAQHISVEVVEEKEEPKAIKRASVFDRLAKPT</sequence>
<accession>A0AAD4V2U8</accession>
<feature type="region of interest" description="Disordered" evidence="1">
    <location>
        <begin position="97"/>
        <end position="130"/>
    </location>
</feature>
<proteinExistence type="predicted"/>
<organism evidence="2 3">
    <name type="scientific">Prunus dulcis</name>
    <name type="common">Almond</name>
    <name type="synonym">Amygdalus dulcis</name>
    <dbReference type="NCBI Taxonomy" id="3755"/>
    <lineage>
        <taxon>Eukaryota</taxon>
        <taxon>Viridiplantae</taxon>
        <taxon>Streptophyta</taxon>
        <taxon>Embryophyta</taxon>
        <taxon>Tracheophyta</taxon>
        <taxon>Spermatophyta</taxon>
        <taxon>Magnoliopsida</taxon>
        <taxon>eudicotyledons</taxon>
        <taxon>Gunneridae</taxon>
        <taxon>Pentapetalae</taxon>
        <taxon>rosids</taxon>
        <taxon>fabids</taxon>
        <taxon>Rosales</taxon>
        <taxon>Rosaceae</taxon>
        <taxon>Amygdaloideae</taxon>
        <taxon>Amygdaleae</taxon>
        <taxon>Prunus</taxon>
    </lineage>
</organism>
<evidence type="ECO:0000313" key="2">
    <source>
        <dbReference type="EMBL" id="KAI5317595.1"/>
    </source>
</evidence>